<proteinExistence type="predicted"/>
<feature type="region of interest" description="Disordered" evidence="1">
    <location>
        <begin position="1"/>
        <end position="24"/>
    </location>
</feature>
<dbReference type="SUPFAM" id="SSF49899">
    <property type="entry name" value="Concanavalin A-like lectins/glucanases"/>
    <property type="match status" value="1"/>
</dbReference>
<gene>
    <name evidence="2" type="ORF">PUW80_11865</name>
</gene>
<keyword evidence="3" id="KW-1185">Reference proteome</keyword>
<feature type="region of interest" description="Disordered" evidence="1">
    <location>
        <begin position="75"/>
        <end position="98"/>
    </location>
</feature>
<organism evidence="2 3">
    <name type="scientific">Microbacterium thalli</name>
    <dbReference type="NCBI Taxonomy" id="3027921"/>
    <lineage>
        <taxon>Bacteria</taxon>
        <taxon>Bacillati</taxon>
        <taxon>Actinomycetota</taxon>
        <taxon>Actinomycetes</taxon>
        <taxon>Micrococcales</taxon>
        <taxon>Microbacteriaceae</taxon>
        <taxon>Microbacterium</taxon>
    </lineage>
</organism>
<reference evidence="2 3" key="1">
    <citation type="submission" date="2023-02" db="EMBL/GenBank/DDBJ databases">
        <title>Study of novel species of the Microbacterium genus.</title>
        <authorList>
            <person name="Arroyo-Herrera I."/>
            <person name="Roman-Ponce B."/>
            <person name="Vasquez-Murrieta M.S."/>
        </authorList>
    </citation>
    <scope>NUCLEOTIDE SEQUENCE [LARGE SCALE GENOMIC DNA]</scope>
    <source>
        <strain evidence="2 3">NE1TT3</strain>
    </source>
</reference>
<evidence type="ECO:0000256" key="1">
    <source>
        <dbReference type="SAM" id="MobiDB-lite"/>
    </source>
</evidence>
<evidence type="ECO:0000313" key="2">
    <source>
        <dbReference type="EMBL" id="MDD7963042.1"/>
    </source>
</evidence>
<dbReference type="RefSeq" id="WP_274264748.1">
    <property type="nucleotide sequence ID" value="NZ_JAQZCI010000003.1"/>
</dbReference>
<name>A0ABT5SJT9_9MICO</name>
<dbReference type="EMBL" id="JAQZCI010000003">
    <property type="protein sequence ID" value="MDD7963042.1"/>
    <property type="molecule type" value="Genomic_DNA"/>
</dbReference>
<protein>
    <recommendedName>
        <fullName evidence="4">GH16 domain-containing protein</fullName>
    </recommendedName>
</protein>
<evidence type="ECO:0000313" key="3">
    <source>
        <dbReference type="Proteomes" id="UP001218170"/>
    </source>
</evidence>
<sequence length="263" mass="29002">MLGPLPAAPATPPDMQDRFSNGPDPDLWVDGYLPQWTTPDRAQARYGRHSDGLLLRIDEDQPDWRPADAPLRVSNLQTGSFSGPLGSTRGTHRHRPDGLRVETEVPLRLLWAPAAGRVDIEVSASRDLDCMLAAWLVGTEHRSARDCGEVCIFEIDARAAGETWTARTGVKAHHDDRLTTRMIETALPFDAGSPHVWTAIWGDGETIIGCDGEIVQRLPQAPDYPLFLMIDLFEIGPPRGTYPKTAMVHSVRGWGRSARVSRG</sequence>
<dbReference type="InterPro" id="IPR013320">
    <property type="entry name" value="ConA-like_dom_sf"/>
</dbReference>
<accession>A0ABT5SJT9</accession>
<feature type="compositionally biased region" description="Pro residues" evidence="1">
    <location>
        <begin position="1"/>
        <end position="12"/>
    </location>
</feature>
<evidence type="ECO:0008006" key="4">
    <source>
        <dbReference type="Google" id="ProtNLM"/>
    </source>
</evidence>
<dbReference type="Proteomes" id="UP001218170">
    <property type="component" value="Unassembled WGS sequence"/>
</dbReference>
<dbReference type="Gene3D" id="2.60.120.200">
    <property type="match status" value="1"/>
</dbReference>
<comment type="caution">
    <text evidence="2">The sequence shown here is derived from an EMBL/GenBank/DDBJ whole genome shotgun (WGS) entry which is preliminary data.</text>
</comment>